<evidence type="ECO:0000256" key="4">
    <source>
        <dbReference type="ARBA" id="ARBA00022801"/>
    </source>
</evidence>
<evidence type="ECO:0000256" key="2">
    <source>
        <dbReference type="ARBA" id="ARBA00006576"/>
    </source>
</evidence>
<evidence type="ECO:0000313" key="8">
    <source>
        <dbReference type="Proteomes" id="UP000233160"/>
    </source>
</evidence>
<reference evidence="7" key="2">
    <citation type="submission" date="2025-09" db="UniProtKB">
        <authorList>
            <consortium name="Ensembl"/>
        </authorList>
    </citation>
    <scope>IDENTIFICATION</scope>
</reference>
<proteinExistence type="inferred from homology"/>
<evidence type="ECO:0000259" key="6">
    <source>
        <dbReference type="PROSITE" id="PS51747"/>
    </source>
</evidence>
<dbReference type="Pfam" id="PF18782">
    <property type="entry name" value="NAD2"/>
    <property type="match status" value="1"/>
</dbReference>
<keyword evidence="4" id="KW-0378">Hydrolase</keyword>
<keyword evidence="5" id="KW-0862">Zinc</keyword>
<dbReference type="Ensembl" id="ENSPCOT00000030871.1">
    <property type="protein sequence ID" value="ENSPCOP00000020218.1"/>
    <property type="gene ID" value="ENSPCOG00000022067.1"/>
</dbReference>
<dbReference type="GO" id="GO:0004126">
    <property type="term" value="F:cytidine deaminase activity"/>
    <property type="evidence" value="ECO:0007669"/>
    <property type="project" value="TreeGrafter"/>
</dbReference>
<dbReference type="Gene3D" id="3.40.140.10">
    <property type="entry name" value="Cytidine Deaminase, domain 2"/>
    <property type="match status" value="1"/>
</dbReference>
<dbReference type="GO" id="GO:0051607">
    <property type="term" value="P:defense response to virus"/>
    <property type="evidence" value="ECO:0007669"/>
    <property type="project" value="TreeGrafter"/>
</dbReference>
<sequence length="131" mass="15306">GPPKTPCHAEDCFMTWFHDMLSPDQDYQVTWYASWSPCADCADLVAGFLATHTKVSLTVFAARLYYHRDPEHRRGLRRMSQEGAQVHIMSLREFEYCWEKFVDNQGKPFQPWDGLNENHQLLDTQLQEILG</sequence>
<dbReference type="GO" id="GO:0045869">
    <property type="term" value="P:negative regulation of single stranded viral RNA replication via double stranded DNA intermediate"/>
    <property type="evidence" value="ECO:0007669"/>
    <property type="project" value="TreeGrafter"/>
</dbReference>
<dbReference type="GO" id="GO:0070383">
    <property type="term" value="P:DNA cytosine deamination"/>
    <property type="evidence" value="ECO:0007669"/>
    <property type="project" value="TreeGrafter"/>
</dbReference>
<dbReference type="SUPFAM" id="SSF53927">
    <property type="entry name" value="Cytidine deaminase-like"/>
    <property type="match status" value="1"/>
</dbReference>
<dbReference type="STRING" id="379532.ENSPCOP00000020218"/>
<dbReference type="InterPro" id="IPR050610">
    <property type="entry name" value="APOBEC_Cyt_Deaminase"/>
</dbReference>
<comment type="similarity">
    <text evidence="2">Belongs to the cytidine and deoxycytidylate deaminase family.</text>
</comment>
<protein>
    <recommendedName>
        <fullName evidence="6">CMP/dCMP-type deaminase domain-containing protein</fullName>
    </recommendedName>
</protein>
<dbReference type="InterPro" id="IPR002125">
    <property type="entry name" value="CMP_dCMP_dom"/>
</dbReference>
<evidence type="ECO:0000256" key="1">
    <source>
        <dbReference type="ARBA" id="ARBA00001947"/>
    </source>
</evidence>
<dbReference type="OMA" id="FLATHTK"/>
<dbReference type="Proteomes" id="UP000233160">
    <property type="component" value="Unassembled WGS sequence"/>
</dbReference>
<accession>A0A2K6G1V2</accession>
<dbReference type="GO" id="GO:0003723">
    <property type="term" value="F:RNA binding"/>
    <property type="evidence" value="ECO:0007669"/>
    <property type="project" value="TreeGrafter"/>
</dbReference>
<dbReference type="GO" id="GO:0005634">
    <property type="term" value="C:nucleus"/>
    <property type="evidence" value="ECO:0007669"/>
    <property type="project" value="TreeGrafter"/>
</dbReference>
<dbReference type="PROSITE" id="PS51747">
    <property type="entry name" value="CYT_DCMP_DEAMINASES_2"/>
    <property type="match status" value="1"/>
</dbReference>
<dbReference type="CDD" id="cd01283">
    <property type="entry name" value="cytidine_deaminase"/>
    <property type="match status" value="1"/>
</dbReference>
<reference evidence="7" key="1">
    <citation type="submission" date="2025-08" db="UniProtKB">
        <authorList>
            <consortium name="Ensembl"/>
        </authorList>
    </citation>
    <scope>IDENTIFICATION</scope>
</reference>
<evidence type="ECO:0000256" key="5">
    <source>
        <dbReference type="ARBA" id="ARBA00022833"/>
    </source>
</evidence>
<dbReference type="GO" id="GO:0008270">
    <property type="term" value="F:zinc ion binding"/>
    <property type="evidence" value="ECO:0007669"/>
    <property type="project" value="InterPro"/>
</dbReference>
<feature type="domain" description="CMP/dCMP-type deaminase" evidence="6">
    <location>
        <begin position="1"/>
        <end position="79"/>
    </location>
</feature>
<keyword evidence="3" id="KW-0479">Metal-binding</keyword>
<dbReference type="GO" id="GO:0000932">
    <property type="term" value="C:P-body"/>
    <property type="evidence" value="ECO:0007669"/>
    <property type="project" value="TreeGrafter"/>
</dbReference>
<dbReference type="GeneTree" id="ENSGT00940000162695"/>
<dbReference type="AlphaFoldDB" id="A0A2K6G1V2"/>
<dbReference type="PANTHER" id="PTHR13857:SF45">
    <property type="entry name" value="DNA DC-DU-EDITING ENZYME APOBEC-3F"/>
    <property type="match status" value="1"/>
</dbReference>
<dbReference type="InterPro" id="IPR016193">
    <property type="entry name" value="Cytidine_deaminase-like"/>
</dbReference>
<comment type="cofactor">
    <cofactor evidence="1">
        <name>Zn(2+)</name>
        <dbReference type="ChEBI" id="CHEBI:29105"/>
    </cofactor>
</comment>
<organism evidence="7 8">
    <name type="scientific">Propithecus coquereli</name>
    <name type="common">Coquerel's sifaka</name>
    <name type="synonym">Propithecus verreauxi coquereli</name>
    <dbReference type="NCBI Taxonomy" id="379532"/>
    <lineage>
        <taxon>Eukaryota</taxon>
        <taxon>Metazoa</taxon>
        <taxon>Chordata</taxon>
        <taxon>Craniata</taxon>
        <taxon>Vertebrata</taxon>
        <taxon>Euteleostomi</taxon>
        <taxon>Mammalia</taxon>
        <taxon>Eutheria</taxon>
        <taxon>Euarchontoglires</taxon>
        <taxon>Primates</taxon>
        <taxon>Strepsirrhini</taxon>
        <taxon>Lemuriformes</taxon>
        <taxon>Indriidae</taxon>
        <taxon>Propithecus</taxon>
    </lineage>
</organism>
<evidence type="ECO:0000256" key="3">
    <source>
        <dbReference type="ARBA" id="ARBA00022723"/>
    </source>
</evidence>
<dbReference type="InterPro" id="IPR016192">
    <property type="entry name" value="APOBEC/CMP_deaminase_Zn-bd"/>
</dbReference>
<dbReference type="GO" id="GO:0016554">
    <property type="term" value="P:cytidine to uridine editing"/>
    <property type="evidence" value="ECO:0007669"/>
    <property type="project" value="TreeGrafter"/>
</dbReference>
<dbReference type="PROSITE" id="PS00903">
    <property type="entry name" value="CYT_DCMP_DEAMINASES_1"/>
    <property type="match status" value="1"/>
</dbReference>
<keyword evidence="8" id="KW-1185">Reference proteome</keyword>
<name>A0A2K6G1V2_PROCO</name>
<evidence type="ECO:0000313" key="7">
    <source>
        <dbReference type="Ensembl" id="ENSPCOP00000020218.1"/>
    </source>
</evidence>
<dbReference type="PANTHER" id="PTHR13857">
    <property type="entry name" value="MRNA EDITING ENZYME"/>
    <property type="match status" value="1"/>
</dbReference>